<accession>A0A1L9C4U8</accession>
<gene>
    <name evidence="1" type="ORF">MPF_0315</name>
</gene>
<proteinExistence type="predicted"/>
<reference evidence="1 2" key="1">
    <citation type="submission" date="2014-12" db="EMBL/GenBank/DDBJ databases">
        <title>The genome sequence of Methanohalophilus portucalensis strain FDF1.</title>
        <authorList>
            <person name="Lai M.-C."/>
            <person name="Lai S.-J."/>
        </authorList>
    </citation>
    <scope>NUCLEOTIDE SEQUENCE [LARGE SCALE GENOMIC DNA]</scope>
    <source>
        <strain evidence="1 2">FDF-1</strain>
    </source>
</reference>
<organism evidence="1 2">
    <name type="scientific">Methanohalophilus portucalensis FDF-1</name>
    <dbReference type="NCBI Taxonomy" id="523843"/>
    <lineage>
        <taxon>Archaea</taxon>
        <taxon>Methanobacteriati</taxon>
        <taxon>Methanobacteriota</taxon>
        <taxon>Stenosarchaea group</taxon>
        <taxon>Methanomicrobia</taxon>
        <taxon>Methanosarcinales</taxon>
        <taxon>Methanosarcinaceae</taxon>
        <taxon>Methanohalophilus</taxon>
    </lineage>
</organism>
<name>A0A1L9C4U8_9EURY</name>
<sequence length="44" mass="5133">MTHPTYSGQFPATKVLIFLPTFPEFPNRANDLQNNYKNNDYTLL</sequence>
<dbReference type="Proteomes" id="UP000185713">
    <property type="component" value="Unassembled WGS sequence"/>
</dbReference>
<dbReference type="AlphaFoldDB" id="A0A1L9C4U8"/>
<dbReference type="EMBL" id="JWTK01000002">
    <property type="protein sequence ID" value="OJH49527.1"/>
    <property type="molecule type" value="Genomic_DNA"/>
</dbReference>
<comment type="caution">
    <text evidence="1">The sequence shown here is derived from an EMBL/GenBank/DDBJ whole genome shotgun (WGS) entry which is preliminary data.</text>
</comment>
<protein>
    <submittedName>
        <fullName evidence="1">Uncharacterized protein</fullName>
    </submittedName>
</protein>
<evidence type="ECO:0000313" key="1">
    <source>
        <dbReference type="EMBL" id="OJH49527.1"/>
    </source>
</evidence>
<evidence type="ECO:0000313" key="2">
    <source>
        <dbReference type="Proteomes" id="UP000185713"/>
    </source>
</evidence>